<feature type="transmembrane region" description="Helical" evidence="4">
    <location>
        <begin position="56"/>
        <end position="77"/>
    </location>
</feature>
<dbReference type="EMBL" id="CP035494">
    <property type="protein sequence ID" value="QAY61750.1"/>
    <property type="molecule type" value="Genomic_DNA"/>
</dbReference>
<keyword evidence="1" id="KW-0808">Transferase</keyword>
<sequence length="372" mass="39610">MPPETGTGAFVRMRSVLWSRGGVSWYVGGGISLLWLISTGQEVIEQSTSANSATLGILLVVLYGVGFLLAVPIGWGLPLRWRLLPAICLLALSFTLFPWLSWDVWSQWTYVGVVIGMVVVSWRTTLTLIVALSALGLWFKVTLDGWGEDILWGPAIIFSISLMMAAFARTFAAMNQLRATQDQLAHMAAERERGRMARDIHDILGHSLTVITVKAELANRLIEADPARARSEVAEIEQLARGALADVRTTVAAARGGNLPAELVAARVALEAAGITAEIPTATDAVGPAHRELAAWIVREGITNVVRHSGATLCAVRLGPRTVEIADDGVGPVASSASSTGLAGLRDRVEEAGGTMTIGRSDLGGFSLKVVL</sequence>
<dbReference type="Gene3D" id="1.20.5.1930">
    <property type="match status" value="1"/>
</dbReference>
<feature type="transmembrane region" description="Helical" evidence="4">
    <location>
        <begin position="83"/>
        <end position="102"/>
    </location>
</feature>
<evidence type="ECO:0000313" key="7">
    <source>
        <dbReference type="Proteomes" id="UP000293995"/>
    </source>
</evidence>
<name>A0A4P6EGX5_9MICO</name>
<dbReference type="GO" id="GO:0046983">
    <property type="term" value="F:protein dimerization activity"/>
    <property type="evidence" value="ECO:0007669"/>
    <property type="project" value="InterPro"/>
</dbReference>
<evidence type="ECO:0000313" key="6">
    <source>
        <dbReference type="EMBL" id="QAY61750.1"/>
    </source>
</evidence>
<evidence type="ECO:0000256" key="2">
    <source>
        <dbReference type="ARBA" id="ARBA00022777"/>
    </source>
</evidence>
<evidence type="ECO:0000256" key="4">
    <source>
        <dbReference type="SAM" id="Phobius"/>
    </source>
</evidence>
<dbReference type="Proteomes" id="UP000293995">
    <property type="component" value="Chromosome"/>
</dbReference>
<dbReference type="GO" id="GO:0016020">
    <property type="term" value="C:membrane"/>
    <property type="evidence" value="ECO:0007669"/>
    <property type="project" value="InterPro"/>
</dbReference>
<keyword evidence="3" id="KW-0902">Two-component regulatory system</keyword>
<gene>
    <name evidence="6" type="ORF">ET475_06565</name>
</gene>
<keyword evidence="7" id="KW-1185">Reference proteome</keyword>
<dbReference type="CDD" id="cd16917">
    <property type="entry name" value="HATPase_UhpB-NarQ-NarX-like"/>
    <property type="match status" value="1"/>
</dbReference>
<evidence type="ECO:0000259" key="5">
    <source>
        <dbReference type="Pfam" id="PF07730"/>
    </source>
</evidence>
<proteinExistence type="predicted"/>
<dbReference type="KEGG" id="mprt:ET475_06565"/>
<dbReference type="Pfam" id="PF07730">
    <property type="entry name" value="HisKA_3"/>
    <property type="match status" value="1"/>
</dbReference>
<protein>
    <submittedName>
        <fullName evidence="6">Sensor histidine kinase</fullName>
    </submittedName>
</protein>
<keyword evidence="4" id="KW-0812">Transmembrane</keyword>
<feature type="transmembrane region" description="Helical" evidence="4">
    <location>
        <begin position="23"/>
        <end position="44"/>
    </location>
</feature>
<feature type="domain" description="Signal transduction histidine kinase subgroup 3 dimerisation and phosphoacceptor" evidence="5">
    <location>
        <begin position="192"/>
        <end position="255"/>
    </location>
</feature>
<dbReference type="InterPro" id="IPR050482">
    <property type="entry name" value="Sensor_HK_TwoCompSys"/>
</dbReference>
<feature type="transmembrane region" description="Helical" evidence="4">
    <location>
        <begin position="150"/>
        <end position="168"/>
    </location>
</feature>
<dbReference type="PANTHER" id="PTHR24421">
    <property type="entry name" value="NITRATE/NITRITE SENSOR PROTEIN NARX-RELATED"/>
    <property type="match status" value="1"/>
</dbReference>
<dbReference type="GO" id="GO:0000155">
    <property type="term" value="F:phosphorelay sensor kinase activity"/>
    <property type="evidence" value="ECO:0007669"/>
    <property type="project" value="InterPro"/>
</dbReference>
<reference evidence="6 7" key="1">
    <citation type="submission" date="2019-01" db="EMBL/GenBank/DDBJ databases">
        <title>Genome sequencing of strain DFW100M-13.</title>
        <authorList>
            <person name="Heo J."/>
            <person name="Kim S.-J."/>
            <person name="Kim J.-S."/>
            <person name="Hong S.-B."/>
            <person name="Kwon S.-W."/>
        </authorList>
    </citation>
    <scope>NUCLEOTIDE SEQUENCE [LARGE SCALE GENOMIC DNA]</scope>
    <source>
        <strain evidence="6 7">DFW100M-13</strain>
    </source>
</reference>
<keyword evidence="4" id="KW-0472">Membrane</keyword>
<dbReference type="InterPro" id="IPR011712">
    <property type="entry name" value="Sig_transdc_His_kin_sub3_dim/P"/>
</dbReference>
<keyword evidence="2 6" id="KW-0418">Kinase</keyword>
<feature type="transmembrane region" description="Helical" evidence="4">
    <location>
        <begin position="109"/>
        <end position="138"/>
    </location>
</feature>
<dbReference type="OrthoDB" id="5241784at2"/>
<dbReference type="AlphaFoldDB" id="A0A4P6EGX5"/>
<accession>A0A4P6EGX5</accession>
<dbReference type="PANTHER" id="PTHR24421:SF63">
    <property type="entry name" value="SENSOR HISTIDINE KINASE DESK"/>
    <property type="match status" value="1"/>
</dbReference>
<evidence type="ECO:0000256" key="1">
    <source>
        <dbReference type="ARBA" id="ARBA00022679"/>
    </source>
</evidence>
<dbReference type="Gene3D" id="3.30.565.10">
    <property type="entry name" value="Histidine kinase-like ATPase, C-terminal domain"/>
    <property type="match status" value="1"/>
</dbReference>
<keyword evidence="4" id="KW-1133">Transmembrane helix</keyword>
<evidence type="ECO:0000256" key="3">
    <source>
        <dbReference type="ARBA" id="ARBA00023012"/>
    </source>
</evidence>
<dbReference type="InterPro" id="IPR036890">
    <property type="entry name" value="HATPase_C_sf"/>
</dbReference>
<organism evidence="6 7">
    <name type="scientific">Microbacterium protaetiae</name>
    <dbReference type="NCBI Taxonomy" id="2509458"/>
    <lineage>
        <taxon>Bacteria</taxon>
        <taxon>Bacillati</taxon>
        <taxon>Actinomycetota</taxon>
        <taxon>Actinomycetes</taxon>
        <taxon>Micrococcales</taxon>
        <taxon>Microbacteriaceae</taxon>
        <taxon>Microbacterium</taxon>
    </lineage>
</organism>
<dbReference type="SUPFAM" id="SSF55874">
    <property type="entry name" value="ATPase domain of HSP90 chaperone/DNA topoisomerase II/histidine kinase"/>
    <property type="match status" value="1"/>
</dbReference>